<organism evidence="1 2">
    <name type="scientific">Pseudomonas thivervalensis</name>
    <dbReference type="NCBI Taxonomy" id="86265"/>
    <lineage>
        <taxon>Bacteria</taxon>
        <taxon>Pseudomonadati</taxon>
        <taxon>Pseudomonadota</taxon>
        <taxon>Gammaproteobacteria</taxon>
        <taxon>Pseudomonadales</taxon>
        <taxon>Pseudomonadaceae</taxon>
        <taxon>Pseudomonas</taxon>
    </lineage>
</organism>
<dbReference type="KEGG" id="pthv:CE140_19990"/>
<evidence type="ECO:0000313" key="1">
    <source>
        <dbReference type="EMBL" id="AXA62360.1"/>
    </source>
</evidence>
<evidence type="ECO:0000313" key="2">
    <source>
        <dbReference type="Proteomes" id="UP000251666"/>
    </source>
</evidence>
<dbReference type="AlphaFoldDB" id="A0A176NSC7"/>
<protein>
    <submittedName>
        <fullName evidence="1">Uncharacterized protein</fullName>
    </submittedName>
</protein>
<sequence>MLPLGVGAVECNEAAIFPLTIESQAKDQNQKIAAFGSSYTQPSGSKLPRHKGMSEFHCGSELARDDGITVANHLHAKTRHVDVAHRIVCPFTVRFIAKFVRLAAIFATAAHKEAPR</sequence>
<reference evidence="2" key="1">
    <citation type="journal article" date="2021" name="Front. Microbiol.">
        <title>Genomic Analysis of the 1-Aminocyclopropane-1-Carboxylate Deaminase-Producing Pseudomonas thivervalensis SC5 Reveals Its Multifaceted Roles in Soil and in Beneficial Interactions With Plants.</title>
        <authorList>
            <person name="Nascimento F.X."/>
            <person name="Uron P."/>
            <person name="Glick B.R."/>
            <person name="Giachini A."/>
            <person name="Rossi M.J."/>
        </authorList>
    </citation>
    <scope>NUCLEOTIDE SEQUENCE [LARGE SCALE GENOMIC DNA]</scope>
    <source>
        <strain evidence="2">PLM3</strain>
    </source>
</reference>
<proteinExistence type="predicted"/>
<accession>A0A176NSC7</accession>
<name>A0A176NSC7_9PSED</name>
<gene>
    <name evidence="1" type="ORF">CEQ51_20540</name>
</gene>
<dbReference type="EMBL" id="CP022202">
    <property type="protein sequence ID" value="AXA62360.1"/>
    <property type="molecule type" value="Genomic_DNA"/>
</dbReference>
<dbReference type="Proteomes" id="UP000251666">
    <property type="component" value="Chromosome"/>
</dbReference>
<keyword evidence="2" id="KW-1185">Reference proteome</keyword>